<feature type="transmembrane region" description="Helical" evidence="1">
    <location>
        <begin position="403"/>
        <end position="419"/>
    </location>
</feature>
<feature type="domain" description="Phospholipid/glycerol acyltransferase" evidence="2">
    <location>
        <begin position="107"/>
        <end position="228"/>
    </location>
</feature>
<dbReference type="PANTHER" id="PTHR10983">
    <property type="entry name" value="1-ACYLGLYCEROL-3-PHOSPHATE ACYLTRANSFERASE-RELATED"/>
    <property type="match status" value="1"/>
</dbReference>
<keyword evidence="1" id="KW-0812">Transmembrane</keyword>
<dbReference type="CDD" id="cd07990">
    <property type="entry name" value="LPLAT_LCLAT1-like"/>
    <property type="match status" value="1"/>
</dbReference>
<dbReference type="PANTHER" id="PTHR10983:SF16">
    <property type="entry name" value="LYSOCARDIOLIPIN ACYLTRANSFERASE 1"/>
    <property type="match status" value="1"/>
</dbReference>
<dbReference type="GO" id="GO:0012505">
    <property type="term" value="C:endomembrane system"/>
    <property type="evidence" value="ECO:0007669"/>
    <property type="project" value="TreeGrafter"/>
</dbReference>
<gene>
    <name evidence="3" type="ORF">TM35_000201680</name>
</gene>
<keyword evidence="3" id="KW-0808">Transferase</keyword>
<dbReference type="VEuPathDB" id="TriTrypDB:TM35_000201680"/>
<dbReference type="SUPFAM" id="SSF69593">
    <property type="entry name" value="Glycerol-3-phosphate (1)-acyltransferase"/>
    <property type="match status" value="1"/>
</dbReference>
<dbReference type="InterPro" id="IPR002123">
    <property type="entry name" value="Plipid/glycerol_acylTrfase"/>
</dbReference>
<evidence type="ECO:0000259" key="2">
    <source>
        <dbReference type="SMART" id="SM00563"/>
    </source>
</evidence>
<accession>A0A1X0NU94</accession>
<protein>
    <submittedName>
        <fullName evidence="3">Putative acetyltransferase</fullName>
    </submittedName>
</protein>
<name>A0A1X0NU94_9TRYP</name>
<evidence type="ECO:0000313" key="4">
    <source>
        <dbReference type="Proteomes" id="UP000192257"/>
    </source>
</evidence>
<comment type="caution">
    <text evidence="3">The sequence shown here is derived from an EMBL/GenBank/DDBJ whole genome shotgun (WGS) entry which is preliminary data.</text>
</comment>
<dbReference type="RefSeq" id="XP_028881825.1">
    <property type="nucleotide sequence ID" value="XM_029026853.1"/>
</dbReference>
<keyword evidence="4" id="KW-1185">Reference proteome</keyword>
<dbReference type="SMART" id="SM00563">
    <property type="entry name" value="PlsC"/>
    <property type="match status" value="1"/>
</dbReference>
<keyword evidence="1" id="KW-1133">Transmembrane helix</keyword>
<feature type="transmembrane region" description="Helical" evidence="1">
    <location>
        <begin position="6"/>
        <end position="34"/>
    </location>
</feature>
<dbReference type="GO" id="GO:0016746">
    <property type="term" value="F:acyltransferase activity"/>
    <property type="evidence" value="ECO:0007669"/>
    <property type="project" value="InterPro"/>
</dbReference>
<evidence type="ECO:0000313" key="3">
    <source>
        <dbReference type="EMBL" id="ORC87759.1"/>
    </source>
</evidence>
<dbReference type="Proteomes" id="UP000192257">
    <property type="component" value="Unassembled WGS sequence"/>
</dbReference>
<dbReference type="AlphaFoldDB" id="A0A1X0NU94"/>
<dbReference type="STRING" id="67003.A0A1X0NU94"/>
<feature type="transmembrane region" description="Helical" evidence="1">
    <location>
        <begin position="377"/>
        <end position="397"/>
    </location>
</feature>
<reference evidence="3 4" key="1">
    <citation type="submission" date="2017-03" db="EMBL/GenBank/DDBJ databases">
        <title>An alternative strategy for trypanosome survival in the mammalian bloodstream revealed through genome and transcriptome analysis of the ubiquitous bovine parasite Trypanosoma (Megatrypanum) theileri.</title>
        <authorList>
            <person name="Kelly S."/>
            <person name="Ivens A."/>
            <person name="Mott A."/>
            <person name="O'Neill E."/>
            <person name="Emms D."/>
            <person name="Macleod O."/>
            <person name="Voorheis P."/>
            <person name="Matthews J."/>
            <person name="Matthews K."/>
            <person name="Carrington M."/>
        </authorList>
    </citation>
    <scope>NUCLEOTIDE SEQUENCE [LARGE SCALE GENOMIC DNA]</scope>
    <source>
        <strain evidence="3">Edinburgh</strain>
    </source>
</reference>
<proteinExistence type="predicted"/>
<keyword evidence="1" id="KW-0472">Membrane</keyword>
<dbReference type="EMBL" id="NBCO01000020">
    <property type="protein sequence ID" value="ORC87759.1"/>
    <property type="molecule type" value="Genomic_DNA"/>
</dbReference>
<dbReference type="GeneID" id="39986633"/>
<organism evidence="3 4">
    <name type="scientific">Trypanosoma theileri</name>
    <dbReference type="NCBI Taxonomy" id="67003"/>
    <lineage>
        <taxon>Eukaryota</taxon>
        <taxon>Discoba</taxon>
        <taxon>Euglenozoa</taxon>
        <taxon>Kinetoplastea</taxon>
        <taxon>Metakinetoplastina</taxon>
        <taxon>Trypanosomatida</taxon>
        <taxon>Trypanosomatidae</taxon>
        <taxon>Trypanosoma</taxon>
    </lineage>
</organism>
<dbReference type="OrthoDB" id="186786at2759"/>
<sequence length="453" mass="51630">MGGLSFSGFVFLLVLTVCGVCGFVLAFPPVVLLAAARVLLHKRPVGLVHFFNFWYDTVQDMWTGLVSILLECVLQLRLAFTVVCGAKDTPPRLEDVFGPPTQKGKFKIIIMNHRCRIDWLVLFPFLTRAGGSRTLRIVLKAELSRVPIYGWSMQFFRYIFLSRKWDKDEERMREMIAFYKSSGGATILLFPEGTDLSKSNIEKSNAYAAEKGLPIFHHVLNPRSTGLLAMKNMIGVENIEEIVDVTMGYTDFIPGERPQELSVINGRMPKKVHILCTRHYMELKLEEQDKKGQASQDGLSAVPASDNEMHDWLNDRFAKKEILLSQFYANNPVGFEAHQARSVFGEQCKVFTYDQDEDAAKHPGSTKFSRFIRDMGLWRGFIGVLAFWIIPVLYCILFPSKLLMLWSIFCIGFSQWIVHEKGSLLQWLLLQPLGEDGDRKVNISKKGSERKNK</sequence>
<evidence type="ECO:0000256" key="1">
    <source>
        <dbReference type="SAM" id="Phobius"/>
    </source>
</evidence>
<dbReference type="Pfam" id="PF01553">
    <property type="entry name" value="Acyltransferase"/>
    <property type="match status" value="1"/>
</dbReference>